<proteinExistence type="predicted"/>
<comment type="caution">
    <text evidence="1">The sequence shown here is derived from an EMBL/GenBank/DDBJ whole genome shotgun (WGS) entry which is preliminary data.</text>
</comment>
<accession>G5Q4B0</accession>
<sequence>MSELSFDAPVWHHGKALRKGYTTGSCATAAGYTTGSCATARRRRQKSPR</sequence>
<dbReference type="AlphaFoldDB" id="G5Q4B0"/>
<dbReference type="Proteomes" id="UP000003221">
    <property type="component" value="Unassembled WGS sequence"/>
</dbReference>
<protein>
    <recommendedName>
        <fullName evidence="3">Cobalt-precorrin-6A synthase</fullName>
    </recommendedName>
</protein>
<dbReference type="PATRIC" id="fig|913242.3.peg.2509"/>
<organism evidence="1 2">
    <name type="scientific">Salmonella enterica subsp. enterica serovar Montevideo str. S5-403</name>
    <dbReference type="NCBI Taxonomy" id="913242"/>
    <lineage>
        <taxon>Bacteria</taxon>
        <taxon>Pseudomonadati</taxon>
        <taxon>Pseudomonadota</taxon>
        <taxon>Gammaproteobacteria</taxon>
        <taxon>Enterobacterales</taxon>
        <taxon>Enterobacteriaceae</taxon>
        <taxon>Salmonella</taxon>
    </lineage>
</organism>
<evidence type="ECO:0000313" key="1">
    <source>
        <dbReference type="EMBL" id="EHC78044.1"/>
    </source>
</evidence>
<evidence type="ECO:0008006" key="3">
    <source>
        <dbReference type="Google" id="ProtNLM"/>
    </source>
</evidence>
<evidence type="ECO:0000313" key="2">
    <source>
        <dbReference type="Proteomes" id="UP000003221"/>
    </source>
</evidence>
<gene>
    <name evidence="1" type="ORF">LTSEMON_2896</name>
</gene>
<name>G5Q4B0_SALMO</name>
<reference evidence="1 2" key="1">
    <citation type="journal article" date="2011" name="BMC Genomics">
        <title>Genome sequencing reveals diversification of virulence factor content and possible host adaptation in distinct subpopulations of Salmonella enterica.</title>
        <authorList>
            <person name="den Bakker H.C."/>
            <person name="Moreno Switt A.I."/>
            <person name="Govoni G."/>
            <person name="Cummings C.A."/>
            <person name="Ranieri M.L."/>
            <person name="Degoricija L."/>
            <person name="Hoelzer K."/>
            <person name="Rodriguez-Rivera L.D."/>
            <person name="Brown S."/>
            <person name="Bolchacova E."/>
            <person name="Furtado M.R."/>
            <person name="Wiedmann M."/>
        </authorList>
    </citation>
    <scope>NUCLEOTIDE SEQUENCE [LARGE SCALE GENOMIC DNA]</scope>
    <source>
        <strain evidence="1 2">S5-403</strain>
    </source>
</reference>
<dbReference type="EMBL" id="AFCS01000674">
    <property type="protein sequence ID" value="EHC78044.1"/>
    <property type="molecule type" value="Genomic_DNA"/>
</dbReference>